<keyword evidence="2 4" id="KW-0238">DNA-binding</keyword>
<name>A0A6J4JXX2_9PSEU</name>
<evidence type="ECO:0000256" key="2">
    <source>
        <dbReference type="ARBA" id="ARBA00023125"/>
    </source>
</evidence>
<keyword evidence="1" id="KW-0805">Transcription regulation</keyword>
<dbReference type="InterPro" id="IPR050109">
    <property type="entry name" value="HTH-type_TetR-like_transc_reg"/>
</dbReference>
<accession>A0A6J4JXX2</accession>
<reference evidence="6" key="1">
    <citation type="submission" date="2020-02" db="EMBL/GenBank/DDBJ databases">
        <authorList>
            <person name="Meier V. D."/>
        </authorList>
    </citation>
    <scope>NUCLEOTIDE SEQUENCE</scope>
    <source>
        <strain evidence="6">AVDCRST_MAG54</strain>
    </source>
</reference>
<evidence type="ECO:0000256" key="3">
    <source>
        <dbReference type="ARBA" id="ARBA00023163"/>
    </source>
</evidence>
<dbReference type="GO" id="GO:0003700">
    <property type="term" value="F:DNA-binding transcription factor activity"/>
    <property type="evidence" value="ECO:0007669"/>
    <property type="project" value="TreeGrafter"/>
</dbReference>
<organism evidence="6">
    <name type="scientific">uncultured Actinomycetospora sp</name>
    <dbReference type="NCBI Taxonomy" id="1135996"/>
    <lineage>
        <taxon>Bacteria</taxon>
        <taxon>Bacillati</taxon>
        <taxon>Actinomycetota</taxon>
        <taxon>Actinomycetes</taxon>
        <taxon>Pseudonocardiales</taxon>
        <taxon>Pseudonocardiaceae</taxon>
        <taxon>Actinomycetospora</taxon>
        <taxon>environmental samples</taxon>
    </lineage>
</organism>
<dbReference type="PROSITE" id="PS50977">
    <property type="entry name" value="HTH_TETR_2"/>
    <property type="match status" value="1"/>
</dbReference>
<protein>
    <recommendedName>
        <fullName evidence="5">HTH tetR-type domain-containing protein</fullName>
    </recommendedName>
</protein>
<evidence type="ECO:0000256" key="1">
    <source>
        <dbReference type="ARBA" id="ARBA00023015"/>
    </source>
</evidence>
<feature type="DNA-binding region" description="H-T-H motif" evidence="4">
    <location>
        <begin position="29"/>
        <end position="48"/>
    </location>
</feature>
<evidence type="ECO:0000256" key="4">
    <source>
        <dbReference type="PROSITE-ProRule" id="PRU00335"/>
    </source>
</evidence>
<dbReference type="GO" id="GO:0000976">
    <property type="term" value="F:transcription cis-regulatory region binding"/>
    <property type="evidence" value="ECO:0007669"/>
    <property type="project" value="TreeGrafter"/>
</dbReference>
<dbReference type="PRINTS" id="PR00455">
    <property type="entry name" value="HTHTETR"/>
</dbReference>
<gene>
    <name evidence="6" type="ORF">AVDCRST_MAG54-4369</name>
</gene>
<evidence type="ECO:0000259" key="5">
    <source>
        <dbReference type="PROSITE" id="PS50977"/>
    </source>
</evidence>
<feature type="domain" description="HTH tetR-type" evidence="5">
    <location>
        <begin position="6"/>
        <end position="66"/>
    </location>
</feature>
<dbReference type="SUPFAM" id="SSF46689">
    <property type="entry name" value="Homeodomain-like"/>
    <property type="match status" value="1"/>
</dbReference>
<dbReference type="EMBL" id="CADCTH010000548">
    <property type="protein sequence ID" value="CAA9290167.1"/>
    <property type="molecule type" value="Genomic_DNA"/>
</dbReference>
<dbReference type="PANTHER" id="PTHR30055">
    <property type="entry name" value="HTH-TYPE TRANSCRIPTIONAL REGULATOR RUTR"/>
    <property type="match status" value="1"/>
</dbReference>
<dbReference type="InterPro" id="IPR001647">
    <property type="entry name" value="HTH_TetR"/>
</dbReference>
<sequence length="198" mass="21517">MGRAERHPADSILDAARELVLGEGVRAATVDRIVVASGAPKGSIYHRFGTLDDLLATMWLRAVRDSQARFLAALDGEDVATVAVDAALSLVDFARDRPDDAALLVVLRREDVARHVRSEDLRRELGTVNAPLERGVEDLTVRLHGRATRAAVEQTVFAVVDLPLGAIRRHLLARRAPPPALRDPLARAVRAALDLPAR</sequence>
<keyword evidence="3" id="KW-0804">Transcription</keyword>
<dbReference type="PANTHER" id="PTHR30055:SF234">
    <property type="entry name" value="HTH-TYPE TRANSCRIPTIONAL REGULATOR BETI"/>
    <property type="match status" value="1"/>
</dbReference>
<proteinExistence type="predicted"/>
<evidence type="ECO:0000313" key="6">
    <source>
        <dbReference type="EMBL" id="CAA9290167.1"/>
    </source>
</evidence>
<dbReference type="AlphaFoldDB" id="A0A6J4JXX2"/>
<dbReference type="InterPro" id="IPR009057">
    <property type="entry name" value="Homeodomain-like_sf"/>
</dbReference>
<dbReference type="Pfam" id="PF00440">
    <property type="entry name" value="TetR_N"/>
    <property type="match status" value="1"/>
</dbReference>
<dbReference type="Gene3D" id="1.10.357.10">
    <property type="entry name" value="Tetracycline Repressor, domain 2"/>
    <property type="match status" value="1"/>
</dbReference>